<dbReference type="InterPro" id="IPR058625">
    <property type="entry name" value="MdtA-like_BSH"/>
</dbReference>
<dbReference type="InterPro" id="IPR058637">
    <property type="entry name" value="YknX-like_C"/>
</dbReference>
<evidence type="ECO:0000313" key="6">
    <source>
        <dbReference type="EMBL" id="AXE16784.1"/>
    </source>
</evidence>
<gene>
    <name evidence="6" type="ORF">DR864_03060</name>
</gene>
<keyword evidence="7" id="KW-1185">Reference proteome</keyword>
<accession>A0A344TDR3</accession>
<dbReference type="InterPro" id="IPR058636">
    <property type="entry name" value="Beta-barrel_YknX"/>
</dbReference>
<feature type="domain" description="Multidrug resistance protein MdtA-like barrel-sandwich hybrid" evidence="3">
    <location>
        <begin position="73"/>
        <end position="198"/>
    </location>
</feature>
<feature type="domain" description="YknX-like beta-barrel" evidence="5">
    <location>
        <begin position="204"/>
        <end position="272"/>
    </location>
</feature>
<dbReference type="GO" id="GO:1990281">
    <property type="term" value="C:efflux pump complex"/>
    <property type="evidence" value="ECO:0007669"/>
    <property type="project" value="TreeGrafter"/>
</dbReference>
<sequence length="352" mass="38116">MKKTTFIVIGAVLAVMGLIAFRLSSNKKKIDTQNQLPATNVNIAIPVTVSRVEEGDVSQQLIKTGNLIPFKEAAISATTAGRVTNVNFNLGTQVSQGAVLVQVDNKLKELSLEATQLTISKLKRDVDRYNTLLAGNATTELQVNEVKYNYENAINQAEQIKKQLLDATVKAPISGRIVKKDIEVGEFINAGAVLGTVLDVSRLKAEVLVNESDVYQLRVGQSVRVSSDIFPNRILSGTISYISPQGNSEHNYPVEVTVSNSLGLKAGTFVNVDFSQKSNQKALQIPRLALVESLKNPYVYVVSNNVAQQRIVKIGRELGDKIEVLSGLSAGDTVVVTGQLNLSEGKLVQITK</sequence>
<dbReference type="NCBIfam" id="TIGR01730">
    <property type="entry name" value="RND_mfp"/>
    <property type="match status" value="1"/>
</dbReference>
<dbReference type="Gene3D" id="2.40.420.20">
    <property type="match status" value="1"/>
</dbReference>
<protein>
    <submittedName>
        <fullName evidence="6">Efflux transporter periplasmic adaptor subunit</fullName>
    </submittedName>
</protein>
<keyword evidence="2" id="KW-0175">Coiled coil</keyword>
<feature type="coiled-coil region" evidence="2">
    <location>
        <begin position="112"/>
        <end position="170"/>
    </location>
</feature>
<dbReference type="AlphaFoldDB" id="A0A344TDR3"/>
<evidence type="ECO:0000259" key="5">
    <source>
        <dbReference type="Pfam" id="PF25990"/>
    </source>
</evidence>
<comment type="similarity">
    <text evidence="1">Belongs to the membrane fusion protein (MFP) (TC 8.A.1) family.</text>
</comment>
<dbReference type="Gene3D" id="2.40.50.100">
    <property type="match status" value="1"/>
</dbReference>
<evidence type="ECO:0000313" key="7">
    <source>
        <dbReference type="Proteomes" id="UP000251993"/>
    </source>
</evidence>
<dbReference type="PANTHER" id="PTHR30469">
    <property type="entry name" value="MULTIDRUG RESISTANCE PROTEIN MDTA"/>
    <property type="match status" value="1"/>
</dbReference>
<evidence type="ECO:0000259" key="3">
    <source>
        <dbReference type="Pfam" id="PF25917"/>
    </source>
</evidence>
<name>A0A344TDR3_9BACT</name>
<dbReference type="PANTHER" id="PTHR30469:SF15">
    <property type="entry name" value="HLYD FAMILY OF SECRETION PROTEINS"/>
    <property type="match status" value="1"/>
</dbReference>
<evidence type="ECO:0000256" key="2">
    <source>
        <dbReference type="SAM" id="Coils"/>
    </source>
</evidence>
<evidence type="ECO:0000259" key="4">
    <source>
        <dbReference type="Pfam" id="PF25989"/>
    </source>
</evidence>
<organism evidence="6 7">
    <name type="scientific">Runella rosea</name>
    <dbReference type="NCBI Taxonomy" id="2259595"/>
    <lineage>
        <taxon>Bacteria</taxon>
        <taxon>Pseudomonadati</taxon>
        <taxon>Bacteroidota</taxon>
        <taxon>Cytophagia</taxon>
        <taxon>Cytophagales</taxon>
        <taxon>Spirosomataceae</taxon>
        <taxon>Runella</taxon>
    </lineage>
</organism>
<dbReference type="Gene3D" id="2.40.30.170">
    <property type="match status" value="1"/>
</dbReference>
<feature type="domain" description="YknX-like C-terminal permuted SH3-like" evidence="4">
    <location>
        <begin position="282"/>
        <end position="349"/>
    </location>
</feature>
<dbReference type="InterPro" id="IPR006143">
    <property type="entry name" value="RND_pump_MFP"/>
</dbReference>
<dbReference type="Pfam" id="PF25990">
    <property type="entry name" value="Beta-barrel_YknX"/>
    <property type="match status" value="1"/>
</dbReference>
<proteinExistence type="inferred from homology"/>
<evidence type="ECO:0000256" key="1">
    <source>
        <dbReference type="ARBA" id="ARBA00009477"/>
    </source>
</evidence>
<dbReference type="Pfam" id="PF25989">
    <property type="entry name" value="YknX_C"/>
    <property type="match status" value="1"/>
</dbReference>
<dbReference type="OrthoDB" id="9784685at2"/>
<dbReference type="SUPFAM" id="SSF111369">
    <property type="entry name" value="HlyD-like secretion proteins"/>
    <property type="match status" value="1"/>
</dbReference>
<dbReference type="RefSeq" id="WP_114065571.1">
    <property type="nucleotide sequence ID" value="NZ_CP030850.1"/>
</dbReference>
<dbReference type="KEGG" id="run:DR864_03060"/>
<dbReference type="GO" id="GO:0015562">
    <property type="term" value="F:efflux transmembrane transporter activity"/>
    <property type="evidence" value="ECO:0007669"/>
    <property type="project" value="TreeGrafter"/>
</dbReference>
<dbReference type="EMBL" id="CP030850">
    <property type="protein sequence ID" value="AXE16784.1"/>
    <property type="molecule type" value="Genomic_DNA"/>
</dbReference>
<dbReference type="Proteomes" id="UP000251993">
    <property type="component" value="Chromosome"/>
</dbReference>
<dbReference type="Pfam" id="PF25917">
    <property type="entry name" value="BSH_RND"/>
    <property type="match status" value="1"/>
</dbReference>
<reference evidence="6 7" key="1">
    <citation type="submission" date="2018-07" db="EMBL/GenBank/DDBJ databases">
        <title>Genome sequencing of Runella.</title>
        <authorList>
            <person name="Baek M.-G."/>
            <person name="Yi H."/>
        </authorList>
    </citation>
    <scope>NUCLEOTIDE SEQUENCE [LARGE SCALE GENOMIC DNA]</scope>
    <source>
        <strain evidence="6 7">HYN0085</strain>
    </source>
</reference>